<feature type="domain" description="PA" evidence="19">
    <location>
        <begin position="1049"/>
        <end position="1130"/>
    </location>
</feature>
<feature type="transmembrane region" description="Helical" evidence="18">
    <location>
        <begin position="391"/>
        <end position="413"/>
    </location>
</feature>
<feature type="domain" description="Transferrin receptor-like dimerisation" evidence="20">
    <location>
        <begin position="1494"/>
        <end position="1568"/>
    </location>
</feature>
<keyword evidence="7" id="KW-0479">Metal-binding</keyword>
<dbReference type="FunFam" id="3.40.630.10:FF:000009">
    <property type="entry name" value="N-acetylated-alpha-linked acidic dipeptidase 2"/>
    <property type="match status" value="1"/>
</dbReference>
<sequence length="1614" mass="183857">MDDDRGRPPQQNGIDTIEMGLFADTSEYFDHNSNEPAPEDDLGLSNLFADLPSNLDHTRSYQSASRRSLRRRGSRTPNVDDGRSKSLVRSDVAGIIDMEDGLHEDELRSIPAPMAQRKSVRRMNQTLKQSEKERQKSLSCWKFFKLRVAMGWYRFKSNLKEFLKVLELWRSPLKEVEGHFGNGVLSYFIFLKSLILLNLVIFFLVFGFIVVPQVVINYGELVQNITQNYIVTVDSTTANFTCPNEDKDFYKNRTLSNNILDFFTGEGYINTTLMFYSNYQGDIYTSVSNNDITYNMELAYICVGGAYLIISLIMMVKNLAQGFTESIVETGGFFYSYCNKVFAGWDYCITDSKAAFLKCKSIAKDFKAELSEEKRLERIKGRTQFDKLKIYSFRMLVTIIVLGLLAVSIFAIIKAVEVSSNPELSRETNSVLVILKRWASSLTISALNVCLPFIFEILTSLEDWSPRVEVALTLWRAVLLKLASVAVLVITLFTSYSEHDCHICWENQVGSQMFNLILIDFFVSVGITIFGETGRKYIYRYLGCGCNLGEKIGMQEFQIPKNVLELVYGQSLIWIGTFFAPLIPVVGIIKLFILFYVKKISLMLNCKPSSQPYQGARSNYFFTLLLLLTFLLCSFAVGWGLTRIKTSCCGPFKNVGCVADYEMMDVVGRTIDSWPSWIGGIIDFIKTTAFIFPMFIIIFLLLYYYYAMTKAHEKMIHMLKDQLIMIVVNVGCGDIAMMKPYSGYNWWKISFLLTIFLTSGCLVTLFQLGVLQIRLPSKDVGRHLVRRSAGQEDFEVDESKGAVSFPSPFEWTSEDKAFLKEGEDVHYYNDDNSDESEENGDTRSPQPQDEDEDENGGPLLVDENEDSSGDDQVSSATEDIEGLDDEKARAKNKDRKEDEKKKAKEDGKAEAVTEEGKTKVSDKQNVLSEDELLNFHSKAVSKIWAPNIERNLVYLSSKSHLGGTKESAEFAAWMSDQFKLAKLDNVQVAKYNVLCSYPTKAGKIVFEGKDGEKDRELEILEEKLDSFEKSTNNSVYPPYLAYSMPSTEEGELVYANYGDDEDFRKLKEMGLDCKDKILFIRYGKLARNKKIKAAEECGAKGVILFSDPLVYSPTGTWYPDTWYLPPDGVMRGTLAQRRGDALTRGYPAIPGFYRRPISEVTFYPKIPVQPIGFGHAEKIFKQLDGRPVPEGWSGGLNISYHVNSKSGNKAKLLINVTKEMREIQNVIGIIEGTYEPDRLVLVGNHRDAWGYGAADPSSGTAVLVEMARVLGELKKEGWKPRRTIMICSWDAEEFGLLGSTEWTEQYAKVLSQQAVAYVNVDTAVQGNHTIALRSTPELADVFFDTAQRFKDPDSSENLYDSWLRKHRKKENDQRKEPKVTIFREGSDYMPFYGDLGIPSLDFRYMFDEDALGVYNIPVYHTMHDNINWMRKFVDPDFRYHAAITQVLTRIILLLADSTLLPFNLIRYSDSMWARVKRLRHVIDKHDVGGECDISLLTDLVAKLQKVTRQFHRNVQLLDKEDELAVRQINDQMLLFERSFVANEDLIDDDKTRHVYHTSGLRRATFAVVRAKKKGTKKGIETAVRDFKTKYSIYTYHAMMAIQALEHPFLTKEKS</sequence>
<dbReference type="Pfam" id="PF04253">
    <property type="entry name" value="TFR_dimer"/>
    <property type="match status" value="1"/>
</dbReference>
<feature type="region of interest" description="Disordered" evidence="17">
    <location>
        <begin position="55"/>
        <end position="84"/>
    </location>
</feature>
<feature type="region of interest" description="Disordered" evidence="17">
    <location>
        <begin position="826"/>
        <end position="918"/>
    </location>
</feature>
<evidence type="ECO:0000256" key="7">
    <source>
        <dbReference type="ARBA" id="ARBA00022723"/>
    </source>
</evidence>
<keyword evidence="9" id="KW-0862">Zinc</keyword>
<dbReference type="PANTHER" id="PTHR10404">
    <property type="entry name" value="N-ACETYLATED-ALPHA-LINKED ACIDIC DIPEPTIDASE"/>
    <property type="match status" value="1"/>
</dbReference>
<dbReference type="Pfam" id="PF02225">
    <property type="entry name" value="PA"/>
    <property type="match status" value="1"/>
</dbReference>
<feature type="transmembrane region" description="Helical" evidence="18">
    <location>
        <begin position="298"/>
        <end position="316"/>
    </location>
</feature>
<evidence type="ECO:0000256" key="3">
    <source>
        <dbReference type="ARBA" id="ARBA00005634"/>
    </source>
</evidence>
<organism evidence="23 24">
    <name type="scientific">Clytia hemisphaerica</name>
    <dbReference type="NCBI Taxonomy" id="252671"/>
    <lineage>
        <taxon>Eukaryota</taxon>
        <taxon>Metazoa</taxon>
        <taxon>Cnidaria</taxon>
        <taxon>Hydrozoa</taxon>
        <taxon>Hydroidolina</taxon>
        <taxon>Leptothecata</taxon>
        <taxon>Obeliida</taxon>
        <taxon>Clytiidae</taxon>
        <taxon>Clytia</taxon>
    </lineage>
</organism>
<feature type="domain" description="Peptidase M28" evidence="21">
    <location>
        <begin position="1225"/>
        <end position="1427"/>
    </location>
</feature>
<evidence type="ECO:0000256" key="10">
    <source>
        <dbReference type="ARBA" id="ARBA00022968"/>
    </source>
</evidence>
<dbReference type="InterPro" id="IPR039373">
    <property type="entry name" value="Peptidase_M28B"/>
</dbReference>
<accession>A0A7M5U9P3</accession>
<comment type="similarity">
    <text evidence="3">Belongs to the peptidase M28 family. M28B subfamily.</text>
</comment>
<comment type="catalytic activity">
    <reaction evidence="15">
        <text>Release of an unsubstituted, C-terminal glutamyl residue, typically from Ac-Asp-Glu or folylpoly-gamma-glutamates.</text>
        <dbReference type="EC" id="3.4.17.21"/>
    </reaction>
</comment>
<evidence type="ECO:0000256" key="11">
    <source>
        <dbReference type="ARBA" id="ARBA00022989"/>
    </source>
</evidence>
<comment type="cofactor">
    <cofactor evidence="1">
        <name>Zn(2+)</name>
        <dbReference type="ChEBI" id="CHEBI:29105"/>
    </cofactor>
</comment>
<evidence type="ECO:0000259" key="20">
    <source>
        <dbReference type="Pfam" id="PF04253"/>
    </source>
</evidence>
<evidence type="ECO:0000256" key="6">
    <source>
        <dbReference type="ARBA" id="ARBA00022692"/>
    </source>
</evidence>
<dbReference type="CDD" id="cd08022">
    <property type="entry name" value="M28_PSMA_like"/>
    <property type="match status" value="1"/>
</dbReference>
<evidence type="ECO:0000256" key="14">
    <source>
        <dbReference type="ARBA" id="ARBA00023180"/>
    </source>
</evidence>
<evidence type="ECO:0000313" key="24">
    <source>
        <dbReference type="Proteomes" id="UP000594262"/>
    </source>
</evidence>
<keyword evidence="12" id="KW-0482">Metalloprotease</keyword>
<dbReference type="InterPro" id="IPR007484">
    <property type="entry name" value="Peptidase_M28"/>
</dbReference>
<keyword evidence="10" id="KW-0735">Signal-anchor</keyword>
<dbReference type="GO" id="GO:0006508">
    <property type="term" value="P:proteolysis"/>
    <property type="evidence" value="ECO:0007669"/>
    <property type="project" value="UniProtKB-KW"/>
</dbReference>
<evidence type="ECO:0000313" key="23">
    <source>
        <dbReference type="EnsemblMetazoa" id="CLYHEMP008016.1"/>
    </source>
</evidence>
<dbReference type="SUPFAM" id="SSF53187">
    <property type="entry name" value="Zn-dependent exopeptidases"/>
    <property type="match status" value="1"/>
</dbReference>
<feature type="domain" description="TMC" evidence="22">
    <location>
        <begin position="504"/>
        <end position="615"/>
    </location>
</feature>
<dbReference type="CDD" id="cd02121">
    <property type="entry name" value="PA_GCPII_like"/>
    <property type="match status" value="1"/>
</dbReference>
<dbReference type="GO" id="GO:0046872">
    <property type="term" value="F:metal ion binding"/>
    <property type="evidence" value="ECO:0007669"/>
    <property type="project" value="UniProtKB-KW"/>
</dbReference>
<dbReference type="Gene3D" id="3.50.30.30">
    <property type="match status" value="1"/>
</dbReference>
<feature type="compositionally biased region" description="Basic and acidic residues" evidence="17">
    <location>
        <begin position="885"/>
        <end position="918"/>
    </location>
</feature>
<evidence type="ECO:0000256" key="13">
    <source>
        <dbReference type="ARBA" id="ARBA00023136"/>
    </source>
</evidence>
<dbReference type="InterPro" id="IPR036757">
    <property type="entry name" value="TFR-like_dimer_dom_sf"/>
</dbReference>
<proteinExistence type="inferred from homology"/>
<dbReference type="EC" id="3.4.17.21" evidence="16"/>
<reference evidence="23" key="1">
    <citation type="submission" date="2021-01" db="UniProtKB">
        <authorList>
            <consortium name="EnsemblMetazoa"/>
        </authorList>
    </citation>
    <scope>IDENTIFICATION</scope>
</reference>
<keyword evidence="6 18" id="KW-0812">Transmembrane</keyword>
<dbReference type="InterPro" id="IPR012496">
    <property type="entry name" value="TMC_dom"/>
</dbReference>
<evidence type="ECO:0000256" key="2">
    <source>
        <dbReference type="ARBA" id="ARBA00004606"/>
    </source>
</evidence>
<keyword evidence="14" id="KW-0325">Glycoprotein</keyword>
<evidence type="ECO:0000256" key="5">
    <source>
        <dbReference type="ARBA" id="ARBA00022670"/>
    </source>
</evidence>
<dbReference type="Gene3D" id="3.40.630.10">
    <property type="entry name" value="Zn peptidases"/>
    <property type="match status" value="1"/>
</dbReference>
<dbReference type="GO" id="GO:0016020">
    <property type="term" value="C:membrane"/>
    <property type="evidence" value="ECO:0007669"/>
    <property type="project" value="UniProtKB-SubCell"/>
</dbReference>
<evidence type="ECO:0000256" key="16">
    <source>
        <dbReference type="ARBA" id="ARBA00066561"/>
    </source>
</evidence>
<feature type="transmembrane region" description="Helical" evidence="18">
    <location>
        <begin position="618"/>
        <end position="637"/>
    </location>
</feature>
<feature type="transmembrane region" description="Helical" evidence="18">
    <location>
        <begin position="572"/>
        <end position="597"/>
    </location>
</feature>
<dbReference type="InterPro" id="IPR007365">
    <property type="entry name" value="TFR-like_dimer_dom"/>
</dbReference>
<feature type="transmembrane region" description="Helical" evidence="18">
    <location>
        <begin position="195"/>
        <end position="216"/>
    </location>
</feature>
<dbReference type="InterPro" id="IPR003137">
    <property type="entry name" value="PA_domain"/>
</dbReference>
<dbReference type="Pfam" id="PF04389">
    <property type="entry name" value="Peptidase_M28"/>
    <property type="match status" value="1"/>
</dbReference>
<keyword evidence="13 18" id="KW-0472">Membrane</keyword>
<feature type="transmembrane region" description="Helical" evidence="18">
    <location>
        <begin position="684"/>
        <end position="706"/>
    </location>
</feature>
<keyword evidence="8" id="KW-0378">Hydrolase</keyword>
<dbReference type="Gene3D" id="1.20.930.40">
    <property type="entry name" value="Transferrin receptor-like, dimerisation domain"/>
    <property type="match status" value="1"/>
</dbReference>
<keyword evidence="5" id="KW-0645">Protease</keyword>
<keyword evidence="24" id="KW-1185">Reference proteome</keyword>
<evidence type="ECO:0000256" key="15">
    <source>
        <dbReference type="ARBA" id="ARBA00052003"/>
    </source>
</evidence>
<feature type="transmembrane region" description="Helical" evidence="18">
    <location>
        <begin position="513"/>
        <end position="531"/>
    </location>
</feature>
<dbReference type="GO" id="GO:0004181">
    <property type="term" value="F:metallocarboxypeptidase activity"/>
    <property type="evidence" value="ECO:0007669"/>
    <property type="project" value="UniProtKB-EC"/>
</dbReference>
<comment type="subcellular location">
    <subcellularLocation>
        <location evidence="2">Membrane</location>
        <topology evidence="2">Single-pass type II membrane protein</topology>
    </subcellularLocation>
</comment>
<dbReference type="InterPro" id="IPR046450">
    <property type="entry name" value="PA_dom_sf"/>
</dbReference>
<evidence type="ECO:0000256" key="9">
    <source>
        <dbReference type="ARBA" id="ARBA00022833"/>
    </source>
</evidence>
<feature type="transmembrane region" description="Helical" evidence="18">
    <location>
        <begin position="474"/>
        <end position="493"/>
    </location>
</feature>
<evidence type="ECO:0000256" key="12">
    <source>
        <dbReference type="ARBA" id="ARBA00023049"/>
    </source>
</evidence>
<evidence type="ECO:0000256" key="17">
    <source>
        <dbReference type="SAM" id="MobiDB-lite"/>
    </source>
</evidence>
<feature type="transmembrane region" description="Helical" evidence="18">
    <location>
        <begin position="749"/>
        <end position="771"/>
    </location>
</feature>
<evidence type="ECO:0000259" key="22">
    <source>
        <dbReference type="Pfam" id="PF07810"/>
    </source>
</evidence>
<evidence type="ECO:0000256" key="4">
    <source>
        <dbReference type="ARBA" id="ARBA00022645"/>
    </source>
</evidence>
<dbReference type="Proteomes" id="UP000594262">
    <property type="component" value="Unplaced"/>
</dbReference>
<dbReference type="Pfam" id="PF07810">
    <property type="entry name" value="TMC"/>
    <property type="match status" value="1"/>
</dbReference>
<dbReference type="EnsemblMetazoa" id="CLYHEMT008016.1">
    <property type="protein sequence ID" value="CLYHEMP008016.1"/>
    <property type="gene ID" value="CLYHEMG008016"/>
</dbReference>
<dbReference type="PANTHER" id="PTHR10404:SF77">
    <property type="entry name" value="GLUTAMATE CARBOXYPEPTIDASE 2 HOMOLOG"/>
    <property type="match status" value="1"/>
</dbReference>
<keyword evidence="11 18" id="KW-1133">Transmembrane helix</keyword>
<dbReference type="SUPFAM" id="SSF47672">
    <property type="entry name" value="Transferrin receptor-like dimerisation domain"/>
    <property type="match status" value="1"/>
</dbReference>
<keyword evidence="4" id="KW-0121">Carboxypeptidase</keyword>
<evidence type="ECO:0000256" key="18">
    <source>
        <dbReference type="SAM" id="Phobius"/>
    </source>
</evidence>
<dbReference type="FunFam" id="3.50.30.30:FF:000045">
    <property type="entry name" value="Predicted protein"/>
    <property type="match status" value="1"/>
</dbReference>
<evidence type="ECO:0000259" key="19">
    <source>
        <dbReference type="Pfam" id="PF02225"/>
    </source>
</evidence>
<name>A0A7M5U9P3_9CNID</name>
<dbReference type="OrthoDB" id="5841748at2759"/>
<dbReference type="SUPFAM" id="SSF52025">
    <property type="entry name" value="PA domain"/>
    <property type="match status" value="1"/>
</dbReference>
<protein>
    <recommendedName>
        <fullName evidence="16">glutamate carboxypeptidase II</fullName>
        <ecNumber evidence="16">3.4.17.21</ecNumber>
    </recommendedName>
</protein>
<evidence type="ECO:0000256" key="8">
    <source>
        <dbReference type="ARBA" id="ARBA00022801"/>
    </source>
</evidence>
<evidence type="ECO:0000259" key="21">
    <source>
        <dbReference type="Pfam" id="PF04389"/>
    </source>
</evidence>
<evidence type="ECO:0000256" key="1">
    <source>
        <dbReference type="ARBA" id="ARBA00001947"/>
    </source>
</evidence>